<feature type="non-terminal residue" evidence="1">
    <location>
        <position position="218"/>
    </location>
</feature>
<proteinExistence type="predicted"/>
<gene>
    <name evidence="1" type="ORF">B1A_01255</name>
</gene>
<protein>
    <submittedName>
        <fullName evidence="1">Uncharacterized protein</fullName>
    </submittedName>
</protein>
<reference evidence="1" key="1">
    <citation type="submission" date="2013-08" db="EMBL/GenBank/DDBJ databases">
        <authorList>
            <person name="Mendez C."/>
            <person name="Richter M."/>
            <person name="Ferrer M."/>
            <person name="Sanchez J."/>
        </authorList>
    </citation>
    <scope>NUCLEOTIDE SEQUENCE</scope>
</reference>
<comment type="caution">
    <text evidence="1">The sequence shown here is derived from an EMBL/GenBank/DDBJ whole genome shotgun (WGS) entry which is preliminary data.</text>
</comment>
<dbReference type="EMBL" id="AUZX01000956">
    <property type="protein sequence ID" value="EQD80090.1"/>
    <property type="molecule type" value="Genomic_DNA"/>
</dbReference>
<accession>T1DDL0</accession>
<evidence type="ECO:0000313" key="1">
    <source>
        <dbReference type="EMBL" id="EQD80090.1"/>
    </source>
</evidence>
<sequence>TKKSVVNVGNLAPEERQQILYNHLKEGKQSKQWKQRIKPHLSELSDNLNLLPEIARRLGDPLFTKSISQLPDDLIRFVHEPQEYLKKTIFELTLPQQAAMTLVFLARSRLPVHDIASEDCKLVADRYGTTVAAITQSFQQLDQSFVIKREESRQHCWAFFHPTFADAISSILSARPDLVDLYLGGAKIETLLAEAICEGAATVKDAVVVPASSFDSLV</sequence>
<reference evidence="1" key="2">
    <citation type="journal article" date="2014" name="ISME J.">
        <title>Microbial stratification in low pH oxic and suboxic macroscopic growths along an acid mine drainage.</title>
        <authorList>
            <person name="Mendez-Garcia C."/>
            <person name="Mesa V."/>
            <person name="Sprenger R.R."/>
            <person name="Richter M."/>
            <person name="Diez M.S."/>
            <person name="Solano J."/>
            <person name="Bargiela R."/>
            <person name="Golyshina O.V."/>
            <person name="Manteca A."/>
            <person name="Ramos J.L."/>
            <person name="Gallego J.R."/>
            <person name="Llorente I."/>
            <person name="Martins Dos Santos V.A."/>
            <person name="Jensen O.N."/>
            <person name="Pelaez A.I."/>
            <person name="Sanchez J."/>
            <person name="Ferrer M."/>
        </authorList>
    </citation>
    <scope>NUCLEOTIDE SEQUENCE</scope>
</reference>
<dbReference type="AlphaFoldDB" id="T1DDL0"/>
<organism evidence="1">
    <name type="scientific">mine drainage metagenome</name>
    <dbReference type="NCBI Taxonomy" id="410659"/>
    <lineage>
        <taxon>unclassified sequences</taxon>
        <taxon>metagenomes</taxon>
        <taxon>ecological metagenomes</taxon>
    </lineage>
</organism>
<name>T1DDL0_9ZZZZ</name>
<feature type="non-terminal residue" evidence="1">
    <location>
        <position position="1"/>
    </location>
</feature>